<comment type="caution">
    <text evidence="3">The sequence shown here is derived from an EMBL/GenBank/DDBJ whole genome shotgun (WGS) entry which is preliminary data.</text>
</comment>
<name>A0A916SD57_9HYPH</name>
<gene>
    <name evidence="3" type="primary">repB2</name>
    <name evidence="3" type="ORF">GCM10011491_23770</name>
</gene>
<dbReference type="InterPro" id="IPR003115">
    <property type="entry name" value="ParB_N"/>
</dbReference>
<dbReference type="InterPro" id="IPR037972">
    <property type="entry name" value="RepB_N"/>
</dbReference>
<evidence type="ECO:0000313" key="3">
    <source>
        <dbReference type="EMBL" id="GGA94717.1"/>
    </source>
</evidence>
<dbReference type="InterPro" id="IPR036086">
    <property type="entry name" value="ParB/Sulfiredoxin_sf"/>
</dbReference>
<dbReference type="Pfam" id="PF07506">
    <property type="entry name" value="RepB"/>
    <property type="match status" value="1"/>
</dbReference>
<sequence length="339" mass="37458">MSRKDSKGLFANVLGQLEHSADKGEVQRSTSPHLLKVAAGVRQIQERSELAEKLLKDGGQIIEIEPNEVLASAIPDRFSSAYDESNLADLIQSMREHGQSTPGLVRPMLGASTRFQVVFGRRRLAVAKLLGIKFKAIVRELSDEDAVIFQGEENSNRNDLSYIERSLFAHSQEMAGYSRDVICKSLRTGKSHISEMIRLAAAIPRDILLKIGPAPEIGRRKWIDFEERWSTHKDPLKKALVVLEQGSIAVASSEAKFAAVFNALAHTESSAVTSSSATNLISHGLVLGQIQHGKSTSKLTFNKSVPSEFVDFVAEQIEKLHDQFMQKHAEHNINQKPGD</sequence>
<dbReference type="NCBIfam" id="TIGR03454">
    <property type="entry name" value="partition_RepB"/>
    <property type="match status" value="1"/>
</dbReference>
<accession>A0A916SD57</accession>
<dbReference type="NCBIfam" id="TIGR00180">
    <property type="entry name" value="parB_part"/>
    <property type="match status" value="1"/>
</dbReference>
<reference evidence="3" key="2">
    <citation type="submission" date="2020-09" db="EMBL/GenBank/DDBJ databases">
        <authorList>
            <person name="Sun Q."/>
            <person name="Zhou Y."/>
        </authorList>
    </citation>
    <scope>NUCLEOTIDE SEQUENCE</scope>
    <source>
        <strain evidence="3">CGMCC 1.15082</strain>
    </source>
</reference>
<dbReference type="AlphaFoldDB" id="A0A916SD57"/>
<dbReference type="CDD" id="cd16405">
    <property type="entry name" value="RepB_like_N"/>
    <property type="match status" value="1"/>
</dbReference>
<dbReference type="GO" id="GO:0003677">
    <property type="term" value="F:DNA binding"/>
    <property type="evidence" value="ECO:0007669"/>
    <property type="project" value="InterPro"/>
</dbReference>
<keyword evidence="4" id="KW-1185">Reference proteome</keyword>
<reference evidence="3" key="1">
    <citation type="journal article" date="2014" name="Int. J. Syst. Evol. Microbiol.">
        <title>Complete genome sequence of Corynebacterium casei LMG S-19264T (=DSM 44701T), isolated from a smear-ripened cheese.</title>
        <authorList>
            <consortium name="US DOE Joint Genome Institute (JGI-PGF)"/>
            <person name="Walter F."/>
            <person name="Albersmeier A."/>
            <person name="Kalinowski J."/>
            <person name="Ruckert C."/>
        </authorList>
    </citation>
    <scope>NUCLEOTIDE SEQUENCE</scope>
    <source>
        <strain evidence="3">CGMCC 1.15082</strain>
    </source>
</reference>
<dbReference type="EMBL" id="BMHH01000008">
    <property type="protein sequence ID" value="GGA94717.1"/>
    <property type="molecule type" value="Genomic_DNA"/>
</dbReference>
<dbReference type="Pfam" id="PF02195">
    <property type="entry name" value="ParB_N"/>
    <property type="match status" value="1"/>
</dbReference>
<dbReference type="SUPFAM" id="SSF110849">
    <property type="entry name" value="ParB/Sulfiredoxin"/>
    <property type="match status" value="1"/>
</dbReference>
<dbReference type="InterPro" id="IPR004437">
    <property type="entry name" value="ParB/RepB/Spo0J"/>
</dbReference>
<dbReference type="InterPro" id="IPR011111">
    <property type="entry name" value="Plasmid_RepB"/>
</dbReference>
<dbReference type="PANTHER" id="PTHR33375:SF1">
    <property type="entry name" value="CHROMOSOME-PARTITIONING PROTEIN PARB-RELATED"/>
    <property type="match status" value="1"/>
</dbReference>
<dbReference type="SUPFAM" id="SSF109709">
    <property type="entry name" value="KorB DNA-binding domain-like"/>
    <property type="match status" value="1"/>
</dbReference>
<dbReference type="SMART" id="SM00470">
    <property type="entry name" value="ParB"/>
    <property type="match status" value="1"/>
</dbReference>
<dbReference type="GO" id="GO:0007059">
    <property type="term" value="P:chromosome segregation"/>
    <property type="evidence" value="ECO:0007669"/>
    <property type="project" value="TreeGrafter"/>
</dbReference>
<dbReference type="GO" id="GO:0005694">
    <property type="term" value="C:chromosome"/>
    <property type="evidence" value="ECO:0007669"/>
    <property type="project" value="TreeGrafter"/>
</dbReference>
<evidence type="ECO:0000313" key="4">
    <source>
        <dbReference type="Proteomes" id="UP000646478"/>
    </source>
</evidence>
<protein>
    <submittedName>
        <fullName evidence="3">Plasmid partitioning protein RepB</fullName>
    </submittedName>
</protein>
<organism evidence="3 4">
    <name type="scientific">Brucella endophytica</name>
    <dbReference type="NCBI Taxonomy" id="1963359"/>
    <lineage>
        <taxon>Bacteria</taxon>
        <taxon>Pseudomonadati</taxon>
        <taxon>Pseudomonadota</taxon>
        <taxon>Alphaproteobacteria</taxon>
        <taxon>Hyphomicrobiales</taxon>
        <taxon>Brucellaceae</taxon>
        <taxon>Brucella/Ochrobactrum group</taxon>
        <taxon>Brucella</taxon>
    </lineage>
</organism>
<dbReference type="InterPro" id="IPR050336">
    <property type="entry name" value="Chromosome_partition/occlusion"/>
</dbReference>
<feature type="domain" description="ParB-like N-terminal" evidence="2">
    <location>
        <begin position="62"/>
        <end position="155"/>
    </location>
</feature>
<dbReference type="Proteomes" id="UP000646478">
    <property type="component" value="Unassembled WGS sequence"/>
</dbReference>
<evidence type="ECO:0000259" key="2">
    <source>
        <dbReference type="SMART" id="SM00470"/>
    </source>
</evidence>
<dbReference type="RefSeq" id="WP_188824375.1">
    <property type="nucleotide sequence ID" value="NZ_BMHH01000008.1"/>
</dbReference>
<comment type="similarity">
    <text evidence="1">Belongs to the ParB family.</text>
</comment>
<dbReference type="InterPro" id="IPR017819">
    <property type="entry name" value="Plasmid_partition_RepB"/>
</dbReference>
<dbReference type="PANTHER" id="PTHR33375">
    <property type="entry name" value="CHROMOSOME-PARTITIONING PROTEIN PARB-RELATED"/>
    <property type="match status" value="1"/>
</dbReference>
<evidence type="ECO:0000256" key="1">
    <source>
        <dbReference type="ARBA" id="ARBA00006295"/>
    </source>
</evidence>
<proteinExistence type="inferred from homology"/>
<dbReference type="Gene3D" id="3.90.1530.10">
    <property type="entry name" value="Conserved hypothetical protein from pyrococcus furiosus pfu- 392566-001, ParB domain"/>
    <property type="match status" value="1"/>
</dbReference>